<keyword evidence="1" id="KW-0812">Transmembrane</keyword>
<comment type="caution">
    <text evidence="2">The sequence shown here is derived from an EMBL/GenBank/DDBJ whole genome shotgun (WGS) entry which is preliminary data.</text>
</comment>
<reference evidence="2 3" key="1">
    <citation type="submission" date="2023-03" db="EMBL/GenBank/DDBJ databases">
        <title>Bacillus Genome Sequencing.</title>
        <authorList>
            <person name="Dunlap C."/>
        </authorList>
    </citation>
    <scope>NUCLEOTIDE SEQUENCE [LARGE SCALE GENOMIC DNA]</scope>
    <source>
        <strain evidence="2 3">NRS-1717</strain>
    </source>
</reference>
<dbReference type="InterPro" id="IPR048136">
    <property type="entry name" value="STM3941-like"/>
</dbReference>
<dbReference type="EMBL" id="JARTFS010000005">
    <property type="protein sequence ID" value="MED4401135.1"/>
    <property type="molecule type" value="Genomic_DNA"/>
</dbReference>
<evidence type="ECO:0000256" key="1">
    <source>
        <dbReference type="SAM" id="Phobius"/>
    </source>
</evidence>
<dbReference type="RefSeq" id="WP_328015054.1">
    <property type="nucleotide sequence ID" value="NZ_JARTFS010000005.1"/>
</dbReference>
<protein>
    <submittedName>
        <fullName evidence="2">Uncharacterized protein</fullName>
    </submittedName>
</protein>
<accession>A0ABU6NVH4</accession>
<dbReference type="Proteomes" id="UP001342826">
    <property type="component" value="Unassembled WGS sequence"/>
</dbReference>
<evidence type="ECO:0000313" key="2">
    <source>
        <dbReference type="EMBL" id="MED4401135.1"/>
    </source>
</evidence>
<name>A0ABU6NVH4_9BACI</name>
<gene>
    <name evidence="2" type="ORF">P9271_07280</name>
</gene>
<keyword evidence="3" id="KW-1185">Reference proteome</keyword>
<sequence length="172" mass="19669">MNDFVIMLKNRKIIMLSFLSIMFLLLGLLLIILTWGENMIFPQVLGILIVLIFGFCLIYYVKVLVAKEPALVISNEGITDNSSYIGAGLVKWNEIENIDFFEMSGQLFLGIATYDRDLIINRMSGMKRIFNRMNKGLLNTQVNIAVKNLDCPIDELVEVINNRWQGAMEKNK</sequence>
<dbReference type="NCBIfam" id="NF041635">
    <property type="entry name" value="STM3941_fam"/>
    <property type="match status" value="1"/>
</dbReference>
<keyword evidence="1" id="KW-0472">Membrane</keyword>
<evidence type="ECO:0000313" key="3">
    <source>
        <dbReference type="Proteomes" id="UP001342826"/>
    </source>
</evidence>
<feature type="transmembrane region" description="Helical" evidence="1">
    <location>
        <begin position="40"/>
        <end position="61"/>
    </location>
</feature>
<proteinExistence type="predicted"/>
<keyword evidence="1" id="KW-1133">Transmembrane helix</keyword>
<feature type="transmembrane region" description="Helical" evidence="1">
    <location>
        <begin position="12"/>
        <end position="34"/>
    </location>
</feature>
<organism evidence="2 3">
    <name type="scientific">Metabacillus fastidiosus</name>
    <dbReference type="NCBI Taxonomy" id="1458"/>
    <lineage>
        <taxon>Bacteria</taxon>
        <taxon>Bacillati</taxon>
        <taxon>Bacillota</taxon>
        <taxon>Bacilli</taxon>
        <taxon>Bacillales</taxon>
        <taxon>Bacillaceae</taxon>
        <taxon>Metabacillus</taxon>
    </lineage>
</organism>